<dbReference type="Pfam" id="PF13958">
    <property type="entry name" value="ToxN_toxin"/>
    <property type="match status" value="1"/>
</dbReference>
<dbReference type="GO" id="GO:0003723">
    <property type="term" value="F:RNA binding"/>
    <property type="evidence" value="ECO:0007669"/>
    <property type="project" value="InterPro"/>
</dbReference>
<dbReference type="InterPro" id="IPR053735">
    <property type="entry name" value="Type_III_TA_endoRNase"/>
</dbReference>
<name>A0A2G9CFB1_9BURK</name>
<dbReference type="RefSeq" id="WP_099859523.1">
    <property type="nucleotide sequence ID" value="NZ_PEOG01000005.1"/>
</dbReference>
<organism evidence="1 2">
    <name type="scientific">Roseateles chitinivorans</name>
    <dbReference type="NCBI Taxonomy" id="2917965"/>
    <lineage>
        <taxon>Bacteria</taxon>
        <taxon>Pseudomonadati</taxon>
        <taxon>Pseudomonadota</taxon>
        <taxon>Betaproteobacteria</taxon>
        <taxon>Burkholderiales</taxon>
        <taxon>Sphaerotilaceae</taxon>
        <taxon>Roseateles</taxon>
    </lineage>
</organism>
<dbReference type="EMBL" id="PEOG01000005">
    <property type="protein sequence ID" value="PIM55045.1"/>
    <property type="molecule type" value="Genomic_DNA"/>
</dbReference>
<comment type="caution">
    <text evidence="1">The sequence shown here is derived from an EMBL/GenBank/DDBJ whole genome shotgun (WGS) entry which is preliminary data.</text>
</comment>
<dbReference type="OrthoDB" id="1655812at2"/>
<dbReference type="InterPro" id="IPR025911">
    <property type="entry name" value="ToxN/AbiQ_toxin"/>
</dbReference>
<dbReference type="GO" id="GO:0004521">
    <property type="term" value="F:RNA endonuclease activity"/>
    <property type="evidence" value="ECO:0007669"/>
    <property type="project" value="InterPro"/>
</dbReference>
<evidence type="ECO:0000313" key="2">
    <source>
        <dbReference type="Proteomes" id="UP000231501"/>
    </source>
</evidence>
<reference evidence="1 2" key="1">
    <citation type="submission" date="2017-11" db="EMBL/GenBank/DDBJ databases">
        <title>Draft genome sequence of Mitsuaria sp. HWN-4.</title>
        <authorList>
            <person name="Gundlapally S.R."/>
        </authorList>
    </citation>
    <scope>NUCLEOTIDE SEQUENCE [LARGE SCALE GENOMIC DNA]</scope>
    <source>
        <strain evidence="1 2">HWN-4</strain>
    </source>
</reference>
<accession>A0A2G9CFB1</accession>
<dbReference type="AlphaFoldDB" id="A0A2G9CFB1"/>
<evidence type="ECO:0008006" key="3">
    <source>
        <dbReference type="Google" id="ProtNLM"/>
    </source>
</evidence>
<keyword evidence="2" id="KW-1185">Reference proteome</keyword>
<protein>
    <recommendedName>
        <fullName evidence="3">Type III toxin-antitoxin system ToxN/AbiQ family toxin</fullName>
    </recommendedName>
</protein>
<gene>
    <name evidence="1" type="ORF">CS062_00475</name>
</gene>
<dbReference type="Proteomes" id="UP000231501">
    <property type="component" value="Unassembled WGS sequence"/>
</dbReference>
<proteinExistence type="predicted"/>
<evidence type="ECO:0000313" key="1">
    <source>
        <dbReference type="EMBL" id="PIM55045.1"/>
    </source>
</evidence>
<sequence length="170" mass="19130">MMLYAISDDYITYLLKTDARVMFNKDGRPYLGVVLKIDGQNWYVPLSSPKEDAGLKPSFVWLYAIYEAGVNSKINGYLFFRNMIPAPDCAVSLFDFQSKGASYENLINKQHIVLKSDADKIAKDANTFYKLIIGKRSEELLKKSCDFQKLTAACAAYKCPGVVEANQKVV</sequence>
<dbReference type="Gene3D" id="3.10.129.130">
    <property type="match status" value="1"/>
</dbReference>